<feature type="domain" description="Trafficking protein particle complex II-specific subunit 65 IgD3" evidence="1">
    <location>
        <begin position="403"/>
        <end position="568"/>
    </location>
</feature>
<gene>
    <name evidence="2" type="ORF">KGF57_003811</name>
</gene>
<dbReference type="PANTHER" id="PTHR28159">
    <property type="entry name" value="TRAFFICKING PROTEIN PARTICLE COMPLEX II-SPECIFIC SUBUNIT 65"/>
    <property type="match status" value="1"/>
</dbReference>
<dbReference type="InterPro" id="IPR024662">
    <property type="entry name" value="Trs65"/>
</dbReference>
<dbReference type="PANTHER" id="PTHR28159:SF1">
    <property type="entry name" value="TRAFFICKING PROTEIN PARTICLE COMPLEX II-SPECIFIC SUBUNIT 65"/>
    <property type="match status" value="1"/>
</dbReference>
<proteinExistence type="predicted"/>
<dbReference type="Proteomes" id="UP001204833">
    <property type="component" value="Unassembled WGS sequence"/>
</dbReference>
<comment type="caution">
    <text evidence="2">The sequence shown here is derived from an EMBL/GenBank/DDBJ whole genome shotgun (WGS) entry which is preliminary data.</text>
</comment>
<organism evidence="2 3">
    <name type="scientific">Candida theae</name>
    <dbReference type="NCBI Taxonomy" id="1198502"/>
    <lineage>
        <taxon>Eukaryota</taxon>
        <taxon>Fungi</taxon>
        <taxon>Dikarya</taxon>
        <taxon>Ascomycota</taxon>
        <taxon>Saccharomycotina</taxon>
        <taxon>Pichiomycetes</taxon>
        <taxon>Debaryomycetaceae</taxon>
        <taxon>Candida/Lodderomyces clade</taxon>
        <taxon>Candida</taxon>
    </lineage>
</organism>
<name>A0AAD5BCC2_9ASCO</name>
<dbReference type="GeneID" id="76151869"/>
<evidence type="ECO:0000313" key="3">
    <source>
        <dbReference type="Proteomes" id="UP001204833"/>
    </source>
</evidence>
<dbReference type="GO" id="GO:0006891">
    <property type="term" value="P:intra-Golgi vesicle-mediated transport"/>
    <property type="evidence" value="ECO:0007669"/>
    <property type="project" value="InterPro"/>
</dbReference>
<dbReference type="AlphaFoldDB" id="A0AAD5BCC2"/>
<dbReference type="GO" id="GO:1990071">
    <property type="term" value="C:TRAPPII protein complex"/>
    <property type="evidence" value="ECO:0007669"/>
    <property type="project" value="InterPro"/>
</dbReference>
<evidence type="ECO:0000313" key="2">
    <source>
        <dbReference type="EMBL" id="KAI5954787.1"/>
    </source>
</evidence>
<sequence>MTFSIVLPSATFDHENFSEKSLKDAETRREVYFYEAVQGYVVCNEEFHGSDTITLLAKVTTRDGGGNLRNQLDQHSLGIDTRVKLDKTKAVWQSEGTTIWKFHLPSIQPPGKRVSSPHLSLSCELTKCTKSCQRRSSVAEDIVLPDFKLNVSELNGSDYTTTDSREALTNESTTEIESKTTDSVVKTELSIPIVMALVIKMKSTKPAGRNNLLLVALSLERSEEIFTANKRDLDLLYFNISSLELSSVVGTATPMNEIFPQRMRLEDSLNVVFKLDDHERFGREASEQVCITTCLTIEKLQEGVYTRASNLIQTNWRPYLDLGLIAPPINNALKTNSNTSHLSSQMSNSVNGTNIRQRAMLNNLYKMDSPTFSNLNTNLVGMNGKRAKSYVTRESSSSVTVNLSTNINSSLAGLKLTFIGRLDMKQGVVTKWKMQAINNSMNRLNLSLLVQNPINFNPIYSNTAPNNNFSSSNLLNNNNNAQNSQDIIIYNKAQLYSLYNTLKVNTEASGVIILENDIRIGPLEPQGSFETGLKLIGNVKGIFSLDGLKIFDVATGDGLDFGKLIEVFVV</sequence>
<dbReference type="Pfam" id="PF12735">
    <property type="entry name" value="IgD3_Trs65"/>
    <property type="match status" value="1"/>
</dbReference>
<evidence type="ECO:0000259" key="1">
    <source>
        <dbReference type="Pfam" id="PF12735"/>
    </source>
</evidence>
<accession>A0AAD5BCC2</accession>
<keyword evidence="3" id="KW-1185">Reference proteome</keyword>
<dbReference type="RefSeq" id="XP_051607674.1">
    <property type="nucleotide sequence ID" value="XM_051753269.1"/>
</dbReference>
<protein>
    <recommendedName>
        <fullName evidence="1">Trafficking protein particle complex II-specific subunit 65 IgD3 domain-containing protein</fullName>
    </recommendedName>
</protein>
<dbReference type="InterPro" id="IPR055420">
    <property type="entry name" value="IgD3_Trs65"/>
</dbReference>
<dbReference type="EMBL" id="JAIHNG010000133">
    <property type="protein sequence ID" value="KAI5954787.1"/>
    <property type="molecule type" value="Genomic_DNA"/>
</dbReference>
<dbReference type="GO" id="GO:0005802">
    <property type="term" value="C:trans-Golgi network"/>
    <property type="evidence" value="ECO:0007669"/>
    <property type="project" value="TreeGrafter"/>
</dbReference>
<reference evidence="2 3" key="1">
    <citation type="journal article" date="2022" name="DNA Res.">
        <title>Genome analysis of five recently described species of the CUG-Ser clade uncovers Candida theae as a new hybrid lineage with pathogenic potential in the Candida parapsilosis species complex.</title>
        <authorList>
            <person name="Mixao V."/>
            <person name="Del Olmo V."/>
            <person name="Hegedusova E."/>
            <person name="Saus E."/>
            <person name="Pryszcz L."/>
            <person name="Cillingova A."/>
            <person name="Nosek J."/>
            <person name="Gabaldon T."/>
        </authorList>
    </citation>
    <scope>NUCLEOTIDE SEQUENCE [LARGE SCALE GENOMIC DNA]</scope>
    <source>
        <strain evidence="2 3">CBS 12239</strain>
    </source>
</reference>